<evidence type="ECO:0000256" key="10">
    <source>
        <dbReference type="SAM" id="MobiDB-lite"/>
    </source>
</evidence>
<gene>
    <name evidence="12" type="ORF">LITE_LOCUS36271</name>
</gene>
<keyword evidence="7 9" id="KW-0904">Protein phosphatase</keyword>
<evidence type="ECO:0000256" key="1">
    <source>
        <dbReference type="ARBA" id="ARBA00001936"/>
    </source>
</evidence>
<evidence type="ECO:0000256" key="2">
    <source>
        <dbReference type="ARBA" id="ARBA00001946"/>
    </source>
</evidence>
<dbReference type="AlphaFoldDB" id="A0AAV0P1D3"/>
<dbReference type="SMART" id="SM00332">
    <property type="entry name" value="PP2Cc"/>
    <property type="match status" value="1"/>
</dbReference>
<reference evidence="12" key="1">
    <citation type="submission" date="2022-08" db="EMBL/GenBank/DDBJ databases">
        <authorList>
            <person name="Gutierrez-Valencia J."/>
        </authorList>
    </citation>
    <scope>NUCLEOTIDE SEQUENCE</scope>
</reference>
<dbReference type="Pfam" id="PF00481">
    <property type="entry name" value="PP2C"/>
    <property type="match status" value="1"/>
</dbReference>
<dbReference type="PANTHER" id="PTHR13832">
    <property type="entry name" value="PROTEIN PHOSPHATASE 2C"/>
    <property type="match status" value="1"/>
</dbReference>
<keyword evidence="6" id="KW-0460">Magnesium</keyword>
<dbReference type="PANTHER" id="PTHR13832:SF667">
    <property type="entry name" value="PROTEIN PHOSPHATASE 2C 14-RELATED"/>
    <property type="match status" value="1"/>
</dbReference>
<dbReference type="EC" id="3.1.3.16" evidence="3"/>
<protein>
    <recommendedName>
        <fullName evidence="3">protein-serine/threonine phosphatase</fullName>
        <ecNumber evidence="3">3.1.3.16</ecNumber>
    </recommendedName>
</protein>
<evidence type="ECO:0000259" key="11">
    <source>
        <dbReference type="PROSITE" id="PS51746"/>
    </source>
</evidence>
<dbReference type="InterPro" id="IPR000222">
    <property type="entry name" value="PP2C_BS"/>
</dbReference>
<evidence type="ECO:0000256" key="4">
    <source>
        <dbReference type="ARBA" id="ARBA00022723"/>
    </source>
</evidence>
<dbReference type="PROSITE" id="PS01032">
    <property type="entry name" value="PPM_1"/>
    <property type="match status" value="1"/>
</dbReference>
<evidence type="ECO:0000256" key="5">
    <source>
        <dbReference type="ARBA" id="ARBA00022801"/>
    </source>
</evidence>
<name>A0AAV0P1D3_9ROSI</name>
<feature type="domain" description="PPM-type phosphatase" evidence="11">
    <location>
        <begin position="135"/>
        <end position="481"/>
    </location>
</feature>
<dbReference type="InterPro" id="IPR015655">
    <property type="entry name" value="PP2C"/>
</dbReference>
<sequence>GSLFSLHFTIISSTPSPPKNPSKNPPLLPSLRLSPLCSVQVQLRRFIAVKTVYHSIAQRKKGEKAPMAHKVEANFPNSILKLPSLTSSLKRKRPPMIEIPNVLQEIKSEDANLKFNDFAAPTPRRDGFLSSSGPGVCVSAVKGKKKFMEDSHKIVSCLNGDSRSGFFGVYDGHGGRKAAEFVAENLHSNIMGTMVDCRDESSKEEALRAGYLKTDQQFLEQGLLSGACCVTALIQGQEMVVSNLGDCRAVLCKGGVAEALTIDHRAEREDERQRIENKGGYVEFHRGAWRVHGILSVSRSIGDSHLKEWVLAEPDTNILHLTPDMEFLVLASDGLWEVVENQEAVDIVTASCMPENKSGPLLWDGIEYGIECGRVNVSPSSKLRRVSLVRQQEQHRLQKPSPTHKEEEEEFPSENDIPPLKLRRISLVKKIKTKTESSPIKENIQKSPPSTAGLAGACKELVNLAVSRGSLDDITVMIIDLSCFRNKQ</sequence>
<keyword evidence="13" id="KW-1185">Reference proteome</keyword>
<dbReference type="CDD" id="cd00143">
    <property type="entry name" value="PP2Cc"/>
    <property type="match status" value="1"/>
</dbReference>
<comment type="similarity">
    <text evidence="9">Belongs to the PP2C family.</text>
</comment>
<dbReference type="Proteomes" id="UP001154282">
    <property type="component" value="Unassembled WGS sequence"/>
</dbReference>
<comment type="cofactor">
    <cofactor evidence="2">
        <name>Mg(2+)</name>
        <dbReference type="ChEBI" id="CHEBI:18420"/>
    </cofactor>
</comment>
<evidence type="ECO:0000256" key="8">
    <source>
        <dbReference type="ARBA" id="ARBA00023211"/>
    </source>
</evidence>
<dbReference type="PROSITE" id="PS51746">
    <property type="entry name" value="PPM_2"/>
    <property type="match status" value="1"/>
</dbReference>
<evidence type="ECO:0000256" key="7">
    <source>
        <dbReference type="ARBA" id="ARBA00022912"/>
    </source>
</evidence>
<dbReference type="GO" id="GO:0046872">
    <property type="term" value="F:metal ion binding"/>
    <property type="evidence" value="ECO:0007669"/>
    <property type="project" value="UniProtKB-KW"/>
</dbReference>
<keyword evidence="8" id="KW-0464">Manganese</keyword>
<keyword evidence="5 9" id="KW-0378">Hydrolase</keyword>
<dbReference type="InterPro" id="IPR036457">
    <property type="entry name" value="PPM-type-like_dom_sf"/>
</dbReference>
<feature type="region of interest" description="Disordered" evidence="10">
    <location>
        <begin position="390"/>
        <end position="416"/>
    </location>
</feature>
<dbReference type="GO" id="GO:0004722">
    <property type="term" value="F:protein serine/threonine phosphatase activity"/>
    <property type="evidence" value="ECO:0007669"/>
    <property type="project" value="UniProtKB-EC"/>
</dbReference>
<feature type="non-terminal residue" evidence="12">
    <location>
        <position position="1"/>
    </location>
</feature>
<dbReference type="SUPFAM" id="SSF81606">
    <property type="entry name" value="PP2C-like"/>
    <property type="match status" value="1"/>
</dbReference>
<proteinExistence type="inferred from homology"/>
<keyword evidence="4" id="KW-0479">Metal-binding</keyword>
<comment type="cofactor">
    <cofactor evidence="1">
        <name>Mn(2+)</name>
        <dbReference type="ChEBI" id="CHEBI:29035"/>
    </cofactor>
</comment>
<comment type="caution">
    <text evidence="12">The sequence shown here is derived from an EMBL/GenBank/DDBJ whole genome shotgun (WGS) entry which is preliminary data.</text>
</comment>
<dbReference type="Gene3D" id="3.60.40.10">
    <property type="entry name" value="PPM-type phosphatase domain"/>
    <property type="match status" value="1"/>
</dbReference>
<evidence type="ECO:0000256" key="6">
    <source>
        <dbReference type="ARBA" id="ARBA00022842"/>
    </source>
</evidence>
<accession>A0AAV0P1D3</accession>
<dbReference type="InterPro" id="IPR001932">
    <property type="entry name" value="PPM-type_phosphatase-like_dom"/>
</dbReference>
<organism evidence="12 13">
    <name type="scientific">Linum tenue</name>
    <dbReference type="NCBI Taxonomy" id="586396"/>
    <lineage>
        <taxon>Eukaryota</taxon>
        <taxon>Viridiplantae</taxon>
        <taxon>Streptophyta</taxon>
        <taxon>Embryophyta</taxon>
        <taxon>Tracheophyta</taxon>
        <taxon>Spermatophyta</taxon>
        <taxon>Magnoliopsida</taxon>
        <taxon>eudicotyledons</taxon>
        <taxon>Gunneridae</taxon>
        <taxon>Pentapetalae</taxon>
        <taxon>rosids</taxon>
        <taxon>fabids</taxon>
        <taxon>Malpighiales</taxon>
        <taxon>Linaceae</taxon>
        <taxon>Linum</taxon>
    </lineage>
</organism>
<evidence type="ECO:0000256" key="3">
    <source>
        <dbReference type="ARBA" id="ARBA00013081"/>
    </source>
</evidence>
<dbReference type="EMBL" id="CAMGYJ010000008">
    <property type="protein sequence ID" value="CAI0464643.1"/>
    <property type="molecule type" value="Genomic_DNA"/>
</dbReference>
<evidence type="ECO:0000313" key="13">
    <source>
        <dbReference type="Proteomes" id="UP001154282"/>
    </source>
</evidence>
<evidence type="ECO:0000313" key="12">
    <source>
        <dbReference type="EMBL" id="CAI0464643.1"/>
    </source>
</evidence>
<evidence type="ECO:0000256" key="9">
    <source>
        <dbReference type="RuleBase" id="RU003465"/>
    </source>
</evidence>